<evidence type="ECO:0000256" key="1">
    <source>
        <dbReference type="SAM" id="MobiDB-lite"/>
    </source>
</evidence>
<feature type="region of interest" description="Disordered" evidence="1">
    <location>
        <begin position="1"/>
        <end position="47"/>
    </location>
</feature>
<evidence type="ECO:0000313" key="3">
    <source>
        <dbReference type="Proteomes" id="UP001153954"/>
    </source>
</evidence>
<proteinExistence type="predicted"/>
<organism evidence="2 3">
    <name type="scientific">Euphydryas editha</name>
    <name type="common">Edith's checkerspot</name>
    <dbReference type="NCBI Taxonomy" id="104508"/>
    <lineage>
        <taxon>Eukaryota</taxon>
        <taxon>Metazoa</taxon>
        <taxon>Ecdysozoa</taxon>
        <taxon>Arthropoda</taxon>
        <taxon>Hexapoda</taxon>
        <taxon>Insecta</taxon>
        <taxon>Pterygota</taxon>
        <taxon>Neoptera</taxon>
        <taxon>Endopterygota</taxon>
        <taxon>Lepidoptera</taxon>
        <taxon>Glossata</taxon>
        <taxon>Ditrysia</taxon>
        <taxon>Papilionoidea</taxon>
        <taxon>Nymphalidae</taxon>
        <taxon>Nymphalinae</taxon>
        <taxon>Euphydryas</taxon>
    </lineage>
</organism>
<dbReference type="PANTHER" id="PTHR46060:SF1">
    <property type="entry name" value="MARINER MOS1 TRANSPOSASE-LIKE PROTEIN"/>
    <property type="match status" value="1"/>
</dbReference>
<feature type="compositionally biased region" description="Basic and acidic residues" evidence="1">
    <location>
        <begin position="1"/>
        <end position="13"/>
    </location>
</feature>
<reference evidence="2" key="1">
    <citation type="submission" date="2022-03" db="EMBL/GenBank/DDBJ databases">
        <authorList>
            <person name="Tunstrom K."/>
        </authorList>
    </citation>
    <scope>NUCLEOTIDE SEQUENCE</scope>
</reference>
<dbReference type="InterPro" id="IPR052709">
    <property type="entry name" value="Transposase-MT_Hybrid"/>
</dbReference>
<name>A0AAU9U630_EUPED</name>
<evidence type="ECO:0008006" key="4">
    <source>
        <dbReference type="Google" id="ProtNLM"/>
    </source>
</evidence>
<dbReference type="AlphaFoldDB" id="A0AAU9U630"/>
<feature type="compositionally biased region" description="Basic and acidic residues" evidence="1">
    <location>
        <begin position="23"/>
        <end position="47"/>
    </location>
</feature>
<dbReference type="PANTHER" id="PTHR46060">
    <property type="entry name" value="MARINER MOS1 TRANSPOSASE-LIKE PROTEIN"/>
    <property type="match status" value="1"/>
</dbReference>
<protein>
    <recommendedName>
        <fullName evidence="4">Transposase</fullName>
    </recommendedName>
</protein>
<dbReference type="Proteomes" id="UP001153954">
    <property type="component" value="Unassembled WGS sequence"/>
</dbReference>
<keyword evidence="3" id="KW-1185">Reference proteome</keyword>
<sequence>MVDERLRLINEKDKKKRQRKKIQGREDMNNEDRAGRPSTSTRDENFDKAKKIVLANRRISIREVAEELKVKNYIVMLPQPPYSPHLALCDSFFQN</sequence>
<gene>
    <name evidence="2" type="ORF">EEDITHA_LOCUS8958</name>
</gene>
<comment type="caution">
    <text evidence="2">The sequence shown here is derived from an EMBL/GenBank/DDBJ whole genome shotgun (WGS) entry which is preliminary data.</text>
</comment>
<dbReference type="EMBL" id="CAKOGL010000012">
    <property type="protein sequence ID" value="CAH2093277.1"/>
    <property type="molecule type" value="Genomic_DNA"/>
</dbReference>
<accession>A0AAU9U630</accession>
<evidence type="ECO:0000313" key="2">
    <source>
        <dbReference type="EMBL" id="CAH2093277.1"/>
    </source>
</evidence>